<keyword evidence="2 3" id="KW-0040">ANK repeat</keyword>
<feature type="region of interest" description="Disordered" evidence="4">
    <location>
        <begin position="1"/>
        <end position="21"/>
    </location>
</feature>
<dbReference type="GO" id="GO:0005524">
    <property type="term" value="F:ATP binding"/>
    <property type="evidence" value="ECO:0007669"/>
    <property type="project" value="InterPro"/>
</dbReference>
<keyword evidence="7" id="KW-1185">Reference proteome</keyword>
<sequence length="1382" mass="155351">MADTAGFVTATAPEPTQVRSPGVDVTLRDDVSFDILAFMALYFGTMEEISKDLRQMALADTFFDARLLSLASGGGAGGSFAVSIVKSEDMARLQRQNERAGNVSEILPQLIALRVPKLATGTEQQQRQRILTSIAKEIAVLANDEVREYENVVKLFGACWSYANPEKTVLLPVLVYEAAPLGDLDAFLLSHRNLPIGHQLQICVDIAQGVERLHRVGVVHCDIKPKNIIMFPTMDPKRPYKAKIADFGCAIMLDDVETATRPPPGTRFWNPPEQLSGDLVDKDELHRVDVFTLALVILAVLTSNRSTNTLMHIHSQQAPPFPTMEHQMGFDYFKKWGSLALSGIMILERFSNLTVTQRSSIKADPLERLIPLHLLDDDNWLDYSEQWNKQIASVMFRALQGGVSDRDASVRDIASVLEAILFSVEVWGQRDHVRMDLDEVTSSAGTRISMTYILEHDSQIQMEKARRMIVFKDMEDMLTVKPSWMFEPHPETNFVYVHSRATGINSNEAWRETIFGHERVGKRPWLAIEKRAGQVVKLTNYLGNLAYMPGPLLNYILHVLDGVANDIREPPKRRSIAAYELALALIAYRVDESKEDGDQDEVTRALSLLNFALETGHTEAKWTIAWIYASFGRQYTDENLDWLSEGMIAGSRMAARRLRQLDASKYSETRHLIQTKFQGIGEGWQIQPQYVQENPVWFEGYPVPEANQMVLLASAGMKDRLEALLQRDVGVNSMDMMQETPLIAACRSGHVDIVEYLIEKGADASMISKENISALHYLSSFDENKIPYIALLLLAAGCPLDTHSTAHSNLNNGTTGMDRYYGLVDGTPLLWAVAADNMTAVETLLDFGADPFDIAQKQSTSLPYSPVSWATAMHQAEMLEHLLSATDQHELSSLLNPTPHTYTSPFRGPPLGSAVAYSGGLVFYRIQLHGSLHREKCRKTIHLLLSKGADPAIVGPDKEPALHGAGLHGQPYAFQALLEWNNGSLRPDTKLWFEILIGAVVNDRRSTFRELLKIPVEMNELYAWPRIMATVASYQNTRYYLNALISHQQDSANSPANYTMAFEEALQNECFENARILFDRADKCDIVFRRLEDEDDPRSRESMTLLGRLMRQAIIYASKLQAVREFLALTGGREILFDNVWDVEMGKYNALQVAVGYFPHGKTKTLTAGLLETILKYFKLPRHLASIHHVKNRSLLHLAVRYGNVAAVEILLGYPGTDVTHRDDQGGTPFDRALNRLQDSWREQELAYWEVPADQLEQAREDWDIYTRAIIMVMQAKGASKHSTYSHVFKRLSEEKVRRWMIYPDDGRIEVTDYQVSIFESGEIADKVASLPVGRCTYYAMFADPEVTRRMPGARDTSITDAFNGGRISSAAALLAPDDRPR</sequence>
<organism evidence="6 7">
    <name type="scientific">Cucurbitaria berberidis CBS 394.84</name>
    <dbReference type="NCBI Taxonomy" id="1168544"/>
    <lineage>
        <taxon>Eukaryota</taxon>
        <taxon>Fungi</taxon>
        <taxon>Dikarya</taxon>
        <taxon>Ascomycota</taxon>
        <taxon>Pezizomycotina</taxon>
        <taxon>Dothideomycetes</taxon>
        <taxon>Pleosporomycetidae</taxon>
        <taxon>Pleosporales</taxon>
        <taxon>Pleosporineae</taxon>
        <taxon>Cucurbitariaceae</taxon>
        <taxon>Cucurbitaria</taxon>
    </lineage>
</organism>
<dbReference type="Pfam" id="PF00023">
    <property type="entry name" value="Ank"/>
    <property type="match status" value="1"/>
</dbReference>
<dbReference type="SUPFAM" id="SSF56112">
    <property type="entry name" value="Protein kinase-like (PK-like)"/>
    <property type="match status" value="1"/>
</dbReference>
<evidence type="ECO:0000256" key="4">
    <source>
        <dbReference type="SAM" id="MobiDB-lite"/>
    </source>
</evidence>
<evidence type="ECO:0000313" key="7">
    <source>
        <dbReference type="Proteomes" id="UP000800039"/>
    </source>
</evidence>
<dbReference type="InterPro" id="IPR011009">
    <property type="entry name" value="Kinase-like_dom_sf"/>
</dbReference>
<proteinExistence type="predicted"/>
<reference evidence="6" key="1">
    <citation type="submission" date="2020-01" db="EMBL/GenBank/DDBJ databases">
        <authorList>
            <consortium name="DOE Joint Genome Institute"/>
            <person name="Haridas S."/>
            <person name="Albert R."/>
            <person name="Binder M."/>
            <person name="Bloem J."/>
            <person name="Labutti K."/>
            <person name="Salamov A."/>
            <person name="Andreopoulos B."/>
            <person name="Baker S.E."/>
            <person name="Barry K."/>
            <person name="Bills G."/>
            <person name="Bluhm B.H."/>
            <person name="Cannon C."/>
            <person name="Castanera R."/>
            <person name="Culley D.E."/>
            <person name="Daum C."/>
            <person name="Ezra D."/>
            <person name="Gonzalez J.B."/>
            <person name="Henrissat B."/>
            <person name="Kuo A."/>
            <person name="Liang C."/>
            <person name="Lipzen A."/>
            <person name="Lutzoni F."/>
            <person name="Magnuson J."/>
            <person name="Mondo S."/>
            <person name="Nolan M."/>
            <person name="Ohm R."/>
            <person name="Pangilinan J."/>
            <person name="Park H.-J."/>
            <person name="Ramirez L."/>
            <person name="Alfaro M."/>
            <person name="Sun H."/>
            <person name="Tritt A."/>
            <person name="Yoshinaga Y."/>
            <person name="Zwiers L.-H."/>
            <person name="Turgeon B.G."/>
            <person name="Goodwin S.B."/>
            <person name="Spatafora J.W."/>
            <person name="Crous P.W."/>
            <person name="Grigoriev I.V."/>
        </authorList>
    </citation>
    <scope>NUCLEOTIDE SEQUENCE</scope>
    <source>
        <strain evidence="6">CBS 394.84</strain>
    </source>
</reference>
<dbReference type="InterPro" id="IPR002110">
    <property type="entry name" value="Ankyrin_rpt"/>
</dbReference>
<dbReference type="InterPro" id="IPR051165">
    <property type="entry name" value="Multifunctional_ANK_Repeat"/>
</dbReference>
<comment type="caution">
    <text evidence="6">The sequence shown here is derived from an EMBL/GenBank/DDBJ whole genome shotgun (WGS) entry which is preliminary data.</text>
</comment>
<dbReference type="Proteomes" id="UP000800039">
    <property type="component" value="Unassembled WGS sequence"/>
</dbReference>
<dbReference type="Pfam" id="PF00069">
    <property type="entry name" value="Pkinase"/>
    <property type="match status" value="1"/>
</dbReference>
<evidence type="ECO:0000313" key="6">
    <source>
        <dbReference type="EMBL" id="KAF1841209.1"/>
    </source>
</evidence>
<evidence type="ECO:0000256" key="3">
    <source>
        <dbReference type="PROSITE-ProRule" id="PRU00023"/>
    </source>
</evidence>
<dbReference type="SUPFAM" id="SSF48403">
    <property type="entry name" value="Ankyrin repeat"/>
    <property type="match status" value="2"/>
</dbReference>
<dbReference type="SMART" id="SM00220">
    <property type="entry name" value="S_TKc"/>
    <property type="match status" value="1"/>
</dbReference>
<dbReference type="InterPro" id="IPR008271">
    <property type="entry name" value="Ser/Thr_kinase_AS"/>
</dbReference>
<dbReference type="PROSITE" id="PS00108">
    <property type="entry name" value="PROTEIN_KINASE_ST"/>
    <property type="match status" value="1"/>
</dbReference>
<dbReference type="PROSITE" id="PS50011">
    <property type="entry name" value="PROTEIN_KINASE_DOM"/>
    <property type="match status" value="1"/>
</dbReference>
<dbReference type="OrthoDB" id="3918771at2759"/>
<feature type="domain" description="Protein kinase" evidence="5">
    <location>
        <begin position="68"/>
        <end position="381"/>
    </location>
</feature>
<evidence type="ECO:0000259" key="5">
    <source>
        <dbReference type="PROSITE" id="PS50011"/>
    </source>
</evidence>
<accession>A0A9P4G9K8</accession>
<dbReference type="PROSITE" id="PS50088">
    <property type="entry name" value="ANK_REPEAT"/>
    <property type="match status" value="1"/>
</dbReference>
<gene>
    <name evidence="6" type="ORF">K460DRAFT_421020</name>
</gene>
<dbReference type="GeneID" id="63855362"/>
<evidence type="ECO:0000256" key="1">
    <source>
        <dbReference type="ARBA" id="ARBA00022737"/>
    </source>
</evidence>
<protein>
    <recommendedName>
        <fullName evidence="5">Protein kinase domain-containing protein</fullName>
    </recommendedName>
</protein>
<dbReference type="SMART" id="SM00248">
    <property type="entry name" value="ANK"/>
    <property type="match status" value="4"/>
</dbReference>
<dbReference type="Pfam" id="PF12796">
    <property type="entry name" value="Ank_2"/>
    <property type="match status" value="1"/>
</dbReference>
<dbReference type="PANTHER" id="PTHR24123:SF33">
    <property type="entry name" value="PROTEIN HOS4"/>
    <property type="match status" value="1"/>
</dbReference>
<dbReference type="PANTHER" id="PTHR24123">
    <property type="entry name" value="ANKYRIN REPEAT-CONTAINING"/>
    <property type="match status" value="1"/>
</dbReference>
<keyword evidence="1" id="KW-0677">Repeat</keyword>
<dbReference type="PROSITE" id="PS50297">
    <property type="entry name" value="ANK_REP_REGION"/>
    <property type="match status" value="1"/>
</dbReference>
<evidence type="ECO:0000256" key="2">
    <source>
        <dbReference type="ARBA" id="ARBA00023043"/>
    </source>
</evidence>
<dbReference type="Gene3D" id="1.25.40.20">
    <property type="entry name" value="Ankyrin repeat-containing domain"/>
    <property type="match status" value="2"/>
</dbReference>
<dbReference type="InterPro" id="IPR000719">
    <property type="entry name" value="Prot_kinase_dom"/>
</dbReference>
<dbReference type="RefSeq" id="XP_040783772.1">
    <property type="nucleotide sequence ID" value="XM_040938112.1"/>
</dbReference>
<dbReference type="EMBL" id="ML976619">
    <property type="protein sequence ID" value="KAF1841209.1"/>
    <property type="molecule type" value="Genomic_DNA"/>
</dbReference>
<dbReference type="Gene3D" id="1.10.510.10">
    <property type="entry name" value="Transferase(Phosphotransferase) domain 1"/>
    <property type="match status" value="1"/>
</dbReference>
<name>A0A9P4G9K8_9PLEO</name>
<feature type="repeat" description="ANK" evidence="3">
    <location>
        <begin position="737"/>
        <end position="769"/>
    </location>
</feature>
<dbReference type="GO" id="GO:0004672">
    <property type="term" value="F:protein kinase activity"/>
    <property type="evidence" value="ECO:0007669"/>
    <property type="project" value="InterPro"/>
</dbReference>
<dbReference type="InterPro" id="IPR036770">
    <property type="entry name" value="Ankyrin_rpt-contain_sf"/>
</dbReference>